<keyword evidence="6 15" id="KW-0812">Transmembrane</keyword>
<proteinExistence type="inferred from homology"/>
<keyword evidence="7 16" id="KW-0732">Signal</keyword>
<evidence type="ECO:0000256" key="8">
    <source>
        <dbReference type="ARBA" id="ARBA00022824"/>
    </source>
</evidence>
<reference evidence="17 18" key="1">
    <citation type="submission" date="2019-04" db="EMBL/GenBank/DDBJ databases">
        <title>Comparative genomics and transcriptomics to analyze fruiting body development in filamentous ascomycetes.</title>
        <authorList>
            <consortium name="DOE Joint Genome Institute"/>
            <person name="Lutkenhaus R."/>
            <person name="Traeger S."/>
            <person name="Breuer J."/>
            <person name="Kuo A."/>
            <person name="Lipzen A."/>
            <person name="Pangilinan J."/>
            <person name="Dilworth D."/>
            <person name="Sandor L."/>
            <person name="Poggeler S."/>
            <person name="Barry K."/>
            <person name="Grigoriev I.V."/>
            <person name="Nowrousian M."/>
        </authorList>
    </citation>
    <scope>NUCLEOTIDE SEQUENCE [LARGE SCALE GENOMIC DNA]</scope>
    <source>
        <strain evidence="17 18">CBS 389.68</strain>
    </source>
</reference>
<feature type="compositionally biased region" description="Gly residues" evidence="14">
    <location>
        <begin position="205"/>
        <end position="214"/>
    </location>
</feature>
<dbReference type="InterPro" id="IPR009567">
    <property type="entry name" value="SARAF"/>
</dbReference>
<keyword evidence="4" id="KW-0813">Transport</keyword>
<evidence type="ECO:0000256" key="13">
    <source>
        <dbReference type="ARBA" id="ARBA00031116"/>
    </source>
</evidence>
<keyword evidence="10 15" id="KW-1133">Transmembrane helix</keyword>
<sequence length="320" mass="34734">MKRLLPSCCAMLMIASSCEALRGDKILMSQIKTLTLRDGQMTRGRRVEPTPQLQCVGGDAQGLYTVDVMRCTNLGSDYGDEESISWKCTADVPKYFKLGSTDVVCEGYSGPDDPYVLKGSCGVEYRLGLTDEGYEKFGTSYRQRKASSYGETGMYSIPTKVFILTHATGESEWGGYLFWIIFFSILGWIIYSASTQRRNGPRIPGQGGFGGPWFGGDNDDPPPPYGPPPYYKRTTLGDQASQQGWRPGFWSGLAAGAAGAAGMNALRGSGRSHSREAERERSRVTSSSSRSGMGGWGSGESSAMGAARHESTGFGQSRRR</sequence>
<evidence type="ECO:0000256" key="6">
    <source>
        <dbReference type="ARBA" id="ARBA00022692"/>
    </source>
</evidence>
<evidence type="ECO:0000256" key="9">
    <source>
        <dbReference type="ARBA" id="ARBA00022837"/>
    </source>
</evidence>
<dbReference type="GO" id="GO:2001256">
    <property type="term" value="P:regulation of store-operated calcium entry"/>
    <property type="evidence" value="ECO:0007669"/>
    <property type="project" value="InterPro"/>
</dbReference>
<evidence type="ECO:0000256" key="11">
    <source>
        <dbReference type="ARBA" id="ARBA00023065"/>
    </source>
</evidence>
<accession>A0A4S2MWU5</accession>
<evidence type="ECO:0000313" key="18">
    <source>
        <dbReference type="Proteomes" id="UP000298138"/>
    </source>
</evidence>
<evidence type="ECO:0000256" key="14">
    <source>
        <dbReference type="SAM" id="MobiDB-lite"/>
    </source>
</evidence>
<dbReference type="Proteomes" id="UP000298138">
    <property type="component" value="Unassembled WGS sequence"/>
</dbReference>
<dbReference type="GO" id="GO:0005789">
    <property type="term" value="C:endoplasmic reticulum membrane"/>
    <property type="evidence" value="ECO:0007669"/>
    <property type="project" value="UniProtKB-SubCell"/>
</dbReference>
<dbReference type="EMBL" id="ML220121">
    <property type="protein sequence ID" value="TGZ81142.1"/>
    <property type="molecule type" value="Genomic_DNA"/>
</dbReference>
<feature type="transmembrane region" description="Helical" evidence="15">
    <location>
        <begin position="173"/>
        <end position="193"/>
    </location>
</feature>
<dbReference type="PANTHER" id="PTHR15929">
    <property type="entry name" value="STORE-OPERATED CALCIUM ENTRY-ASSOCIATED REGULATORY FACTOR"/>
    <property type="match status" value="1"/>
</dbReference>
<dbReference type="PROSITE" id="PS51257">
    <property type="entry name" value="PROKAR_LIPOPROTEIN"/>
    <property type="match status" value="1"/>
</dbReference>
<dbReference type="AlphaFoldDB" id="A0A4S2MWU5"/>
<keyword evidence="18" id="KW-1185">Reference proteome</keyword>
<dbReference type="STRING" id="341454.A0A4S2MWU5"/>
<evidence type="ECO:0000256" key="15">
    <source>
        <dbReference type="SAM" id="Phobius"/>
    </source>
</evidence>
<comment type="subcellular location">
    <subcellularLocation>
        <location evidence="1">Endoplasmic reticulum membrane</location>
        <topology evidence="1">Single-pass type I membrane protein</topology>
    </subcellularLocation>
</comment>
<feature type="region of interest" description="Disordered" evidence="14">
    <location>
        <begin position="264"/>
        <end position="320"/>
    </location>
</feature>
<evidence type="ECO:0000313" key="17">
    <source>
        <dbReference type="EMBL" id="TGZ81142.1"/>
    </source>
</evidence>
<feature type="region of interest" description="Disordered" evidence="14">
    <location>
        <begin position="202"/>
        <end position="235"/>
    </location>
</feature>
<feature type="compositionally biased region" description="Pro residues" evidence="14">
    <location>
        <begin position="221"/>
        <end position="230"/>
    </location>
</feature>
<evidence type="ECO:0000256" key="10">
    <source>
        <dbReference type="ARBA" id="ARBA00022989"/>
    </source>
</evidence>
<evidence type="ECO:0000256" key="3">
    <source>
        <dbReference type="ARBA" id="ARBA00016584"/>
    </source>
</evidence>
<evidence type="ECO:0000256" key="1">
    <source>
        <dbReference type="ARBA" id="ARBA00004115"/>
    </source>
</evidence>
<evidence type="ECO:0000256" key="5">
    <source>
        <dbReference type="ARBA" id="ARBA00022568"/>
    </source>
</evidence>
<keyword evidence="11" id="KW-0406">Ion transport</keyword>
<protein>
    <recommendedName>
        <fullName evidence="3">Store-operated calcium entry-associated regulatory factor</fullName>
    </recommendedName>
    <alternativeName>
        <fullName evidence="13">Transmembrane protein 66</fullName>
    </alternativeName>
</protein>
<keyword evidence="9" id="KW-0106">Calcium</keyword>
<keyword evidence="12 15" id="KW-0472">Membrane</keyword>
<name>A0A4S2MWU5_9PEZI</name>
<evidence type="ECO:0000256" key="4">
    <source>
        <dbReference type="ARBA" id="ARBA00022448"/>
    </source>
</evidence>
<keyword evidence="8" id="KW-0256">Endoplasmic reticulum</keyword>
<keyword evidence="5" id="KW-0109">Calcium transport</keyword>
<dbReference type="PANTHER" id="PTHR15929:SF0">
    <property type="entry name" value="STORE-OPERATED CALCIUM ENTRY-ASSOCIATED REGULATORY FACTOR"/>
    <property type="match status" value="1"/>
</dbReference>
<gene>
    <name evidence="17" type="ORF">EX30DRAFT_364156</name>
</gene>
<feature type="chain" id="PRO_5020365682" description="Store-operated calcium entry-associated regulatory factor" evidence="16">
    <location>
        <begin position="21"/>
        <end position="320"/>
    </location>
</feature>
<evidence type="ECO:0000256" key="7">
    <source>
        <dbReference type="ARBA" id="ARBA00022729"/>
    </source>
</evidence>
<dbReference type="GO" id="GO:0006816">
    <property type="term" value="P:calcium ion transport"/>
    <property type="evidence" value="ECO:0007669"/>
    <property type="project" value="UniProtKB-KW"/>
</dbReference>
<organism evidence="17 18">
    <name type="scientific">Ascodesmis nigricans</name>
    <dbReference type="NCBI Taxonomy" id="341454"/>
    <lineage>
        <taxon>Eukaryota</taxon>
        <taxon>Fungi</taxon>
        <taxon>Dikarya</taxon>
        <taxon>Ascomycota</taxon>
        <taxon>Pezizomycotina</taxon>
        <taxon>Pezizomycetes</taxon>
        <taxon>Pezizales</taxon>
        <taxon>Ascodesmidaceae</taxon>
        <taxon>Ascodesmis</taxon>
    </lineage>
</organism>
<dbReference type="InParanoid" id="A0A4S2MWU5"/>
<feature type="signal peptide" evidence="16">
    <location>
        <begin position="1"/>
        <end position="20"/>
    </location>
</feature>
<feature type="compositionally biased region" description="Basic and acidic residues" evidence="14">
    <location>
        <begin position="273"/>
        <end position="283"/>
    </location>
</feature>
<evidence type="ECO:0000256" key="16">
    <source>
        <dbReference type="SAM" id="SignalP"/>
    </source>
</evidence>
<dbReference type="Pfam" id="PF06682">
    <property type="entry name" value="SARAF"/>
    <property type="match status" value="1"/>
</dbReference>
<dbReference type="OrthoDB" id="20303at2759"/>
<evidence type="ECO:0000256" key="2">
    <source>
        <dbReference type="ARBA" id="ARBA00006833"/>
    </source>
</evidence>
<evidence type="ECO:0000256" key="12">
    <source>
        <dbReference type="ARBA" id="ARBA00023136"/>
    </source>
</evidence>
<comment type="similarity">
    <text evidence="2">Belongs to the SARAF family.</text>
</comment>